<protein>
    <submittedName>
        <fullName evidence="1">Uncharacterized protein</fullName>
    </submittedName>
</protein>
<dbReference type="RefSeq" id="WP_302075664.1">
    <property type="nucleotide sequence ID" value="NZ_JAUKWQ010000001.1"/>
</dbReference>
<evidence type="ECO:0000313" key="1">
    <source>
        <dbReference type="EMBL" id="MDO1581562.1"/>
    </source>
</evidence>
<evidence type="ECO:0000313" key="2">
    <source>
        <dbReference type="Proteomes" id="UP001169006"/>
    </source>
</evidence>
<sequence length="115" mass="13455">MKNILIIDGATNATFSVFQATEDEYSVIFPNDQDMELIEHLIERLGDEEAGRLLLPLWERPILKREAMGIHGTLFYDNENSDGSIWRIIPASKREIDWDDLSINRAQRELFSRYR</sequence>
<comment type="caution">
    <text evidence="1">The sequence shown here is derived from an EMBL/GenBank/DDBJ whole genome shotgun (WGS) entry which is preliminary data.</text>
</comment>
<reference evidence="1" key="2">
    <citation type="submission" date="2023-07" db="EMBL/GenBank/DDBJ databases">
        <authorList>
            <person name="Sun H."/>
        </authorList>
    </citation>
    <scope>NUCLEOTIDE SEQUENCE</scope>
    <source>
        <strain evidence="1">05753</strain>
    </source>
</reference>
<organism evidence="1 2">
    <name type="scientific">Rhizobium oryzicola</name>
    <dbReference type="NCBI Taxonomy" id="1232668"/>
    <lineage>
        <taxon>Bacteria</taxon>
        <taxon>Pseudomonadati</taxon>
        <taxon>Pseudomonadota</taxon>
        <taxon>Alphaproteobacteria</taxon>
        <taxon>Hyphomicrobiales</taxon>
        <taxon>Rhizobiaceae</taxon>
        <taxon>Rhizobium/Agrobacterium group</taxon>
        <taxon>Rhizobium</taxon>
    </lineage>
</organism>
<gene>
    <name evidence="1" type="ORF">Q2T52_05570</name>
</gene>
<reference evidence="1" key="1">
    <citation type="journal article" date="2015" name="Int. J. Syst. Evol. Microbiol.">
        <title>Rhizobium oryzicola sp. nov., potential plant-growth-promoting endophytic bacteria isolated from rice roots.</title>
        <authorList>
            <person name="Zhang X.X."/>
            <person name="Gao J.S."/>
            <person name="Cao Y.H."/>
            <person name="Sheirdil R.A."/>
            <person name="Wang X.C."/>
            <person name="Zhang L."/>
        </authorList>
    </citation>
    <scope>NUCLEOTIDE SEQUENCE</scope>
    <source>
        <strain evidence="1">05753</strain>
    </source>
</reference>
<name>A0ABT8ST36_9HYPH</name>
<proteinExistence type="predicted"/>
<dbReference type="Proteomes" id="UP001169006">
    <property type="component" value="Unassembled WGS sequence"/>
</dbReference>
<dbReference type="EMBL" id="JAUKWQ010000001">
    <property type="protein sequence ID" value="MDO1581562.1"/>
    <property type="molecule type" value="Genomic_DNA"/>
</dbReference>
<keyword evidence="2" id="KW-1185">Reference proteome</keyword>
<accession>A0ABT8ST36</accession>